<sequence>MEVLRGLVAQMDLEDMPDETLNTILVKACQYLATRKRVPLPVFQAKLKIAPVVSIELVTVYRKTWGEPEFLMWQRPTNDLDFPGQWHCAGTTLLNQETVAEKFAALGAADETDLPVADSSLRFAGWVNMPKEMRAHYASPVFVRHLTSKPEEARGTWITEGNLRNYSLVASHRDAIIPMALRMISLGTGALPCWTEYVPGQPFVAKF</sequence>
<accession>A0A1F5PHC3</accession>
<proteinExistence type="predicted"/>
<protein>
    <recommendedName>
        <fullName evidence="3">Nudix hydrolase domain-containing protein</fullName>
    </recommendedName>
</protein>
<dbReference type="AlphaFoldDB" id="A0A1F5PHC3"/>
<name>A0A1F5PHC3_9BACT</name>
<evidence type="ECO:0008006" key="3">
    <source>
        <dbReference type="Google" id="ProtNLM"/>
    </source>
</evidence>
<gene>
    <name evidence="1" type="ORF">A2722_02920</name>
</gene>
<organism evidence="1 2">
    <name type="scientific">Candidatus Doudnabacteria bacterium RIFCSPHIGHO2_01_FULL_50_11</name>
    <dbReference type="NCBI Taxonomy" id="1817828"/>
    <lineage>
        <taxon>Bacteria</taxon>
        <taxon>Candidatus Doudnaibacteriota</taxon>
    </lineage>
</organism>
<dbReference type="EMBL" id="MFEO01000023">
    <property type="protein sequence ID" value="OGE89319.1"/>
    <property type="molecule type" value="Genomic_DNA"/>
</dbReference>
<dbReference type="SUPFAM" id="SSF55811">
    <property type="entry name" value="Nudix"/>
    <property type="match status" value="1"/>
</dbReference>
<dbReference type="Proteomes" id="UP000178377">
    <property type="component" value="Unassembled WGS sequence"/>
</dbReference>
<reference evidence="1 2" key="1">
    <citation type="journal article" date="2016" name="Nat. Commun.">
        <title>Thousands of microbial genomes shed light on interconnected biogeochemical processes in an aquifer system.</title>
        <authorList>
            <person name="Anantharaman K."/>
            <person name="Brown C.T."/>
            <person name="Hug L.A."/>
            <person name="Sharon I."/>
            <person name="Castelle C.J."/>
            <person name="Probst A.J."/>
            <person name="Thomas B.C."/>
            <person name="Singh A."/>
            <person name="Wilkins M.J."/>
            <person name="Karaoz U."/>
            <person name="Brodie E.L."/>
            <person name="Williams K.H."/>
            <person name="Hubbard S.S."/>
            <person name="Banfield J.F."/>
        </authorList>
    </citation>
    <scope>NUCLEOTIDE SEQUENCE [LARGE SCALE GENOMIC DNA]</scope>
</reference>
<dbReference type="STRING" id="1817828.A2722_02920"/>
<comment type="caution">
    <text evidence="1">The sequence shown here is derived from an EMBL/GenBank/DDBJ whole genome shotgun (WGS) entry which is preliminary data.</text>
</comment>
<dbReference type="InterPro" id="IPR015797">
    <property type="entry name" value="NUDIX_hydrolase-like_dom_sf"/>
</dbReference>
<evidence type="ECO:0000313" key="1">
    <source>
        <dbReference type="EMBL" id="OGE89319.1"/>
    </source>
</evidence>
<evidence type="ECO:0000313" key="2">
    <source>
        <dbReference type="Proteomes" id="UP000178377"/>
    </source>
</evidence>